<reference evidence="1 2" key="1">
    <citation type="journal article" date="2018" name="Science">
        <title>The opium poppy genome and morphinan production.</title>
        <authorList>
            <person name="Guo L."/>
            <person name="Winzer T."/>
            <person name="Yang X."/>
            <person name="Li Y."/>
            <person name="Ning Z."/>
            <person name="He Z."/>
            <person name="Teodor R."/>
            <person name="Lu Y."/>
            <person name="Bowser T.A."/>
            <person name="Graham I.A."/>
            <person name="Ye K."/>
        </authorList>
    </citation>
    <scope>NUCLEOTIDE SEQUENCE [LARGE SCALE GENOMIC DNA]</scope>
    <source>
        <strain evidence="2">cv. HN1</strain>
        <tissue evidence="1">Leaves</tissue>
    </source>
</reference>
<sequence>MVLDLAMLCVAFSPNTRPSILEVVKILEGKTTVKTPVLLGSDDLTSVDSDEMTMIGFPDNYIDNTTTEMVTHQGETYSERDEDVARVLSSDNASHEVIHSNEGDSIRKGEHDSRLRVYTNVLTLETSISNGKASTTPSTFEDVTEVIDEAELEYIEPHLEAGKYYIECSEEELKVGCNKWKNSLVGCFFSETGAFDFDKGVDEDVIREAIGNIMAVSSARRGYSVSAIGSGHFLLRFSCDDDKIRVLESSGLLHTQVRLQVH</sequence>
<dbReference type="Gramene" id="RZC53731">
    <property type="protein sequence ID" value="RZC53731"/>
    <property type="gene ID" value="C5167_012577"/>
</dbReference>
<accession>A0A4Y7J1B8</accession>
<evidence type="ECO:0000313" key="2">
    <source>
        <dbReference type="Proteomes" id="UP000316621"/>
    </source>
</evidence>
<proteinExistence type="predicted"/>
<organism evidence="1 2">
    <name type="scientific">Papaver somniferum</name>
    <name type="common">Opium poppy</name>
    <dbReference type="NCBI Taxonomy" id="3469"/>
    <lineage>
        <taxon>Eukaryota</taxon>
        <taxon>Viridiplantae</taxon>
        <taxon>Streptophyta</taxon>
        <taxon>Embryophyta</taxon>
        <taxon>Tracheophyta</taxon>
        <taxon>Spermatophyta</taxon>
        <taxon>Magnoliopsida</taxon>
        <taxon>Ranunculales</taxon>
        <taxon>Papaveraceae</taxon>
        <taxon>Papaveroideae</taxon>
        <taxon>Papaver</taxon>
    </lineage>
</organism>
<keyword evidence="2" id="KW-1185">Reference proteome</keyword>
<dbReference type="EMBL" id="CM010717">
    <property type="protein sequence ID" value="RZC53731.1"/>
    <property type="molecule type" value="Genomic_DNA"/>
</dbReference>
<name>A0A4Y7J1B8_PAPSO</name>
<evidence type="ECO:0000313" key="1">
    <source>
        <dbReference type="EMBL" id="RZC53731.1"/>
    </source>
</evidence>
<gene>
    <name evidence="1" type="ORF">C5167_012577</name>
</gene>
<protein>
    <submittedName>
        <fullName evidence="1">Uncharacterized protein</fullName>
    </submittedName>
</protein>
<dbReference type="Proteomes" id="UP000316621">
    <property type="component" value="Chromosome 3"/>
</dbReference>
<dbReference type="AlphaFoldDB" id="A0A4Y7J1B8"/>